<reference evidence="9" key="1">
    <citation type="submission" date="2022-02" db="EMBL/GenBank/DDBJ databases">
        <title>Paenibacillus sp. MBLB1832 Whole Genome Shotgun Sequencing.</title>
        <authorList>
            <person name="Hwang C.Y."/>
            <person name="Cho E.-S."/>
            <person name="Seo M.-J."/>
        </authorList>
    </citation>
    <scope>NUCLEOTIDE SEQUENCE</scope>
    <source>
        <strain evidence="9">MBLB1832</strain>
    </source>
</reference>
<feature type="transmembrane region" description="Helical" evidence="7">
    <location>
        <begin position="139"/>
        <end position="161"/>
    </location>
</feature>
<evidence type="ECO:0000256" key="3">
    <source>
        <dbReference type="ARBA" id="ARBA00022475"/>
    </source>
</evidence>
<organism evidence="9 10">
    <name type="scientific">Paenibacillus roseopurpureus</name>
    <dbReference type="NCBI Taxonomy" id="2918901"/>
    <lineage>
        <taxon>Bacteria</taxon>
        <taxon>Bacillati</taxon>
        <taxon>Bacillota</taxon>
        <taxon>Bacilli</taxon>
        <taxon>Bacillales</taxon>
        <taxon>Paenibacillaceae</taxon>
        <taxon>Paenibacillus</taxon>
    </lineage>
</organism>
<dbReference type="InterPro" id="IPR035906">
    <property type="entry name" value="MetI-like_sf"/>
</dbReference>
<dbReference type="KEGG" id="proo:MJB10_08110"/>
<dbReference type="PANTHER" id="PTHR43744:SF12">
    <property type="entry name" value="ABC TRANSPORTER PERMEASE PROTEIN MG189-RELATED"/>
    <property type="match status" value="1"/>
</dbReference>
<dbReference type="AlphaFoldDB" id="A0AA96LU02"/>
<feature type="domain" description="ABC transmembrane type-1" evidence="8">
    <location>
        <begin position="70"/>
        <end position="261"/>
    </location>
</feature>
<comment type="similarity">
    <text evidence="7">Belongs to the binding-protein-dependent transport system permease family.</text>
</comment>
<proteinExistence type="inferred from homology"/>
<dbReference type="PROSITE" id="PS50928">
    <property type="entry name" value="ABC_TM1"/>
    <property type="match status" value="1"/>
</dbReference>
<feature type="transmembrane region" description="Helical" evidence="7">
    <location>
        <begin position="182"/>
        <end position="204"/>
    </location>
</feature>
<evidence type="ECO:0000256" key="7">
    <source>
        <dbReference type="RuleBase" id="RU363032"/>
    </source>
</evidence>
<evidence type="ECO:0000256" key="2">
    <source>
        <dbReference type="ARBA" id="ARBA00022448"/>
    </source>
</evidence>
<keyword evidence="5 7" id="KW-1133">Transmembrane helix</keyword>
<feature type="transmembrane region" description="Helical" evidence="7">
    <location>
        <begin position="105"/>
        <end position="127"/>
    </location>
</feature>
<keyword evidence="10" id="KW-1185">Reference proteome</keyword>
<keyword evidence="4 7" id="KW-0812">Transmembrane</keyword>
<keyword evidence="6 7" id="KW-0472">Membrane</keyword>
<feature type="transmembrane region" description="Helical" evidence="7">
    <location>
        <begin position="12"/>
        <end position="32"/>
    </location>
</feature>
<keyword evidence="3" id="KW-1003">Cell membrane</keyword>
<keyword evidence="2 7" id="KW-0813">Transport</keyword>
<dbReference type="SUPFAM" id="SSF161098">
    <property type="entry name" value="MetI-like"/>
    <property type="match status" value="1"/>
</dbReference>
<protein>
    <submittedName>
        <fullName evidence="9">Carbohydrate ABC transporter permease</fullName>
    </submittedName>
</protein>
<dbReference type="Gene3D" id="1.10.3720.10">
    <property type="entry name" value="MetI-like"/>
    <property type="match status" value="1"/>
</dbReference>
<dbReference type="Pfam" id="PF00528">
    <property type="entry name" value="BPD_transp_1"/>
    <property type="match status" value="1"/>
</dbReference>
<sequence length="276" mass="30821">MTEKLQYGQLLLRTVLTILLIMLVTPVIWVILGSLKSNTDILNYPFGLPTSFSFHNYISAWELGHFGKYLYNTAYVTFFGLILVVFVGSAAGYALAQISFKGRDLVFYLFLIGLTLPTQTIIIPLFYQLKSLGLVNSLWGVIFSMVGLGIPFGIFLMRNTFRDLPRELRESAYVDGAGEWRTFLSIMLPMAKPGVLALVIFSFMSMWNEYLLPLVILIDPSKFTIAVGLGAFQTEQNTNYSAIFAGSVISMIPIVLVYVLFQRQFIEGVVAGAQKG</sequence>
<dbReference type="Proteomes" id="UP001304650">
    <property type="component" value="Chromosome"/>
</dbReference>
<feature type="transmembrane region" description="Helical" evidence="7">
    <location>
        <begin position="69"/>
        <end position="93"/>
    </location>
</feature>
<dbReference type="EMBL" id="CP130319">
    <property type="protein sequence ID" value="WNR46044.1"/>
    <property type="molecule type" value="Genomic_DNA"/>
</dbReference>
<dbReference type="InterPro" id="IPR000515">
    <property type="entry name" value="MetI-like"/>
</dbReference>
<name>A0AA96LU02_9BACL</name>
<feature type="transmembrane region" description="Helical" evidence="7">
    <location>
        <begin position="210"/>
        <end position="232"/>
    </location>
</feature>
<accession>A0AA96LU02</accession>
<comment type="subcellular location">
    <subcellularLocation>
        <location evidence="1 7">Cell membrane</location>
        <topology evidence="1 7">Multi-pass membrane protein</topology>
    </subcellularLocation>
</comment>
<dbReference type="RefSeq" id="WP_314803311.1">
    <property type="nucleotide sequence ID" value="NZ_CP130319.1"/>
</dbReference>
<feature type="transmembrane region" description="Helical" evidence="7">
    <location>
        <begin position="239"/>
        <end position="261"/>
    </location>
</feature>
<dbReference type="CDD" id="cd06261">
    <property type="entry name" value="TM_PBP2"/>
    <property type="match status" value="1"/>
</dbReference>
<evidence type="ECO:0000256" key="6">
    <source>
        <dbReference type="ARBA" id="ARBA00023136"/>
    </source>
</evidence>
<evidence type="ECO:0000313" key="9">
    <source>
        <dbReference type="EMBL" id="WNR46044.1"/>
    </source>
</evidence>
<evidence type="ECO:0000256" key="1">
    <source>
        <dbReference type="ARBA" id="ARBA00004651"/>
    </source>
</evidence>
<dbReference type="PANTHER" id="PTHR43744">
    <property type="entry name" value="ABC TRANSPORTER PERMEASE PROTEIN MG189-RELATED-RELATED"/>
    <property type="match status" value="1"/>
</dbReference>
<evidence type="ECO:0000313" key="10">
    <source>
        <dbReference type="Proteomes" id="UP001304650"/>
    </source>
</evidence>
<evidence type="ECO:0000256" key="5">
    <source>
        <dbReference type="ARBA" id="ARBA00022989"/>
    </source>
</evidence>
<evidence type="ECO:0000256" key="4">
    <source>
        <dbReference type="ARBA" id="ARBA00022692"/>
    </source>
</evidence>
<evidence type="ECO:0000259" key="8">
    <source>
        <dbReference type="PROSITE" id="PS50928"/>
    </source>
</evidence>
<dbReference type="GO" id="GO:0005886">
    <property type="term" value="C:plasma membrane"/>
    <property type="evidence" value="ECO:0007669"/>
    <property type="project" value="UniProtKB-SubCell"/>
</dbReference>
<gene>
    <name evidence="9" type="ORF">MJB10_08110</name>
</gene>
<dbReference type="GO" id="GO:0055085">
    <property type="term" value="P:transmembrane transport"/>
    <property type="evidence" value="ECO:0007669"/>
    <property type="project" value="InterPro"/>
</dbReference>